<comment type="subcellular location">
    <subcellularLocation>
        <location evidence="1">Endoplasmic reticulum membrane</location>
        <topology evidence="1">Multi-pass membrane protein</topology>
    </subcellularLocation>
</comment>
<feature type="chain" id="PRO_5040447742" description="GPI ethanolamine phosphate transferase 2 C-terminal domain-containing protein" evidence="12">
    <location>
        <begin position="24"/>
        <end position="804"/>
    </location>
</feature>
<feature type="transmembrane region" description="Helical" evidence="11">
    <location>
        <begin position="601"/>
        <end position="620"/>
    </location>
</feature>
<feature type="transmembrane region" description="Helical" evidence="11">
    <location>
        <begin position="707"/>
        <end position="724"/>
    </location>
</feature>
<feature type="transmembrane region" description="Helical" evidence="11">
    <location>
        <begin position="578"/>
        <end position="595"/>
    </location>
</feature>
<feature type="transmembrane region" description="Helical" evidence="11">
    <location>
        <begin position="511"/>
        <end position="531"/>
    </location>
</feature>
<dbReference type="InterPro" id="IPR017850">
    <property type="entry name" value="Alkaline_phosphatase_core_sf"/>
</dbReference>
<dbReference type="PANTHER" id="PTHR23072">
    <property type="entry name" value="PHOSPHATIDYLINOSITOL GLYCAN-RELATED"/>
    <property type="match status" value="1"/>
</dbReference>
<keyword evidence="12" id="KW-0732">Signal</keyword>
<dbReference type="GO" id="GO:0005789">
    <property type="term" value="C:endoplasmic reticulum membrane"/>
    <property type="evidence" value="ECO:0007669"/>
    <property type="project" value="UniProtKB-SubCell"/>
</dbReference>
<dbReference type="CDD" id="cd16024">
    <property type="entry name" value="GPI_EPT_2"/>
    <property type="match status" value="1"/>
</dbReference>
<keyword evidence="4" id="KW-0337">GPI-anchor biosynthesis</keyword>
<feature type="transmembrane region" description="Helical" evidence="11">
    <location>
        <begin position="761"/>
        <end position="786"/>
    </location>
</feature>
<dbReference type="InterPro" id="IPR037674">
    <property type="entry name" value="PIG-G_N"/>
</dbReference>
<keyword evidence="10" id="KW-0325">Glycoprotein</keyword>
<keyword evidence="8 11" id="KW-1133">Transmembrane helix</keyword>
<evidence type="ECO:0000313" key="14">
    <source>
        <dbReference type="EMBL" id="CAG9859863.1"/>
    </source>
</evidence>
<evidence type="ECO:0000256" key="11">
    <source>
        <dbReference type="SAM" id="Phobius"/>
    </source>
</evidence>
<comment type="pathway">
    <text evidence="2">Glycolipid biosynthesis; glycosylphosphatidylinositol-anchor biosynthesis.</text>
</comment>
<dbReference type="InterPro" id="IPR002591">
    <property type="entry name" value="Phosphodiest/P_Trfase"/>
</dbReference>
<feature type="transmembrane region" description="Helical" evidence="11">
    <location>
        <begin position="487"/>
        <end position="504"/>
    </location>
</feature>
<evidence type="ECO:0000313" key="15">
    <source>
        <dbReference type="Proteomes" id="UP001153712"/>
    </source>
</evidence>
<feature type="transmembrane region" description="Helical" evidence="11">
    <location>
        <begin position="632"/>
        <end position="652"/>
    </location>
</feature>
<evidence type="ECO:0000256" key="2">
    <source>
        <dbReference type="ARBA" id="ARBA00004687"/>
    </source>
</evidence>
<evidence type="ECO:0000256" key="12">
    <source>
        <dbReference type="SAM" id="SignalP"/>
    </source>
</evidence>
<evidence type="ECO:0000256" key="5">
    <source>
        <dbReference type="ARBA" id="ARBA00022679"/>
    </source>
</evidence>
<dbReference type="Gene3D" id="3.40.720.10">
    <property type="entry name" value="Alkaline Phosphatase, subunit A"/>
    <property type="match status" value="1"/>
</dbReference>
<feature type="domain" description="GPI ethanolamine phosphate transferase 2 C-terminal" evidence="13">
    <location>
        <begin position="658"/>
        <end position="769"/>
    </location>
</feature>
<evidence type="ECO:0000256" key="1">
    <source>
        <dbReference type="ARBA" id="ARBA00004477"/>
    </source>
</evidence>
<feature type="transmembrane region" description="Helical" evidence="11">
    <location>
        <begin position="429"/>
        <end position="445"/>
    </location>
</feature>
<gene>
    <name evidence="14" type="ORF">PHYEVI_LOCUS6226</name>
</gene>
<keyword evidence="5" id="KW-0808">Transferase</keyword>
<evidence type="ECO:0000256" key="8">
    <source>
        <dbReference type="ARBA" id="ARBA00022989"/>
    </source>
</evidence>
<accession>A0A9N9TQI7</accession>
<feature type="transmembrane region" description="Helical" evidence="11">
    <location>
        <begin position="736"/>
        <end position="755"/>
    </location>
</feature>
<dbReference type="EMBL" id="OU900096">
    <property type="protein sequence ID" value="CAG9859863.1"/>
    <property type="molecule type" value="Genomic_DNA"/>
</dbReference>
<dbReference type="InterPro" id="IPR039527">
    <property type="entry name" value="PIGG/GPI7"/>
</dbReference>
<evidence type="ECO:0000259" key="13">
    <source>
        <dbReference type="Pfam" id="PF19316"/>
    </source>
</evidence>
<dbReference type="OrthoDB" id="272139at2759"/>
<dbReference type="GO" id="GO:0006506">
    <property type="term" value="P:GPI anchor biosynthetic process"/>
    <property type="evidence" value="ECO:0007669"/>
    <property type="project" value="UniProtKB-KW"/>
</dbReference>
<evidence type="ECO:0000256" key="4">
    <source>
        <dbReference type="ARBA" id="ARBA00022502"/>
    </source>
</evidence>
<name>A0A9N9TQI7_PHYSR</name>
<feature type="transmembrane region" description="Helical" evidence="11">
    <location>
        <begin position="378"/>
        <end position="400"/>
    </location>
</feature>
<dbReference type="Pfam" id="PF19316">
    <property type="entry name" value="PIGO_PIGG"/>
    <property type="match status" value="2"/>
</dbReference>
<feature type="transmembrane region" description="Helical" evidence="11">
    <location>
        <begin position="407"/>
        <end position="423"/>
    </location>
</feature>
<sequence length="804" mass="94171">MIYFIITLATLVFFQGFFPVSRPSLDFNNDPPDEVNGVRLNKNEFYSSNVSKTIFMVIDALRLDFFNEDYMPLTYRLVQNNGCFNKIKVETPTVTLPRIKALTAGNIPQFVDLVLNLFSTEILSDSIIHSAVKAKKKVIFYGDETWIKLFPNKFSRFEGTHSFFVKDFTVDKNVTRNVEVELQKEDWDLMFLHYLDLDHIGHVYGPFSSLIPEKLHELDKMIYEYYKIFRRNENSLFLITGDHGMRDIGGHGGSTFHETNVPLLLIGLNCQSNTFRQTDIPVNIAALLGLTIPSISIGRVQKSLVYSTVEKYLYKLYYNTRLLVTRQFCSKYEEANSYYIDYIKNSNQSSAHKAIEFYEHCLETISDTLAKSSVKQNFHYLIVSLVILLNCLVSLLLDILGSNENKSVFFQYVIIFTIVIQYLIENNLYISSLLFVVYILLLLRNTRTLCSMISSNFSYYTLFFLVFCFLHPLTFISSSYVEEEHQFWYFFNTLIFLTQLTIFSKSKNYLGTFYCFMILVIFRFIRTMNATGDKWLNHPDLSDWFLKTENFHYYQIFHALSVIAVFLTQFYLINLKRLMLLPLNLLILTLIFVYKNNESSMLGKLIWLLIFINFLLTYKISKIVTWNLVLSLLLKPYNLILIPYCICSSLIISRCYKRTNLVVLHHIFLSNLLFFAQGHNNSLASVDISIGYIGLTSYQPILVISQVLYHTQAFPVLCHLLIFHQRGSESIKIWKLLFCSRLYIFIITSVITVAFRHHLFIWSVFAPKLFIEFTHLLFLFAEYIIYKINEFIVTKFPIYRINHK</sequence>
<evidence type="ECO:0000256" key="3">
    <source>
        <dbReference type="ARBA" id="ARBA00005315"/>
    </source>
</evidence>
<dbReference type="InterPro" id="IPR045687">
    <property type="entry name" value="PIGG/GPI7_C"/>
</dbReference>
<feature type="signal peptide" evidence="12">
    <location>
        <begin position="1"/>
        <end position="23"/>
    </location>
</feature>
<protein>
    <recommendedName>
        <fullName evidence="13">GPI ethanolamine phosphate transferase 2 C-terminal domain-containing protein</fullName>
    </recommendedName>
</protein>
<dbReference type="GO" id="GO:0051267">
    <property type="term" value="F:CP2 mannose-ethanolamine phosphotransferase activity"/>
    <property type="evidence" value="ECO:0007669"/>
    <property type="project" value="TreeGrafter"/>
</dbReference>
<evidence type="ECO:0000256" key="6">
    <source>
        <dbReference type="ARBA" id="ARBA00022692"/>
    </source>
</evidence>
<keyword evidence="9 11" id="KW-0472">Membrane</keyword>
<feature type="transmembrane region" description="Helical" evidence="11">
    <location>
        <begin position="457"/>
        <end position="481"/>
    </location>
</feature>
<organism evidence="14 15">
    <name type="scientific">Phyllotreta striolata</name>
    <name type="common">Striped flea beetle</name>
    <name type="synonym">Crioceris striolata</name>
    <dbReference type="NCBI Taxonomy" id="444603"/>
    <lineage>
        <taxon>Eukaryota</taxon>
        <taxon>Metazoa</taxon>
        <taxon>Ecdysozoa</taxon>
        <taxon>Arthropoda</taxon>
        <taxon>Hexapoda</taxon>
        <taxon>Insecta</taxon>
        <taxon>Pterygota</taxon>
        <taxon>Neoptera</taxon>
        <taxon>Endopterygota</taxon>
        <taxon>Coleoptera</taxon>
        <taxon>Polyphaga</taxon>
        <taxon>Cucujiformia</taxon>
        <taxon>Chrysomeloidea</taxon>
        <taxon>Chrysomelidae</taxon>
        <taxon>Galerucinae</taxon>
        <taxon>Alticini</taxon>
        <taxon>Phyllotreta</taxon>
    </lineage>
</organism>
<proteinExistence type="inferred from homology"/>
<dbReference type="Pfam" id="PF01663">
    <property type="entry name" value="Phosphodiest"/>
    <property type="match status" value="1"/>
</dbReference>
<feature type="domain" description="GPI ethanolamine phosphate transferase 2 C-terminal" evidence="13">
    <location>
        <begin position="429"/>
        <end position="595"/>
    </location>
</feature>
<dbReference type="SUPFAM" id="SSF53649">
    <property type="entry name" value="Alkaline phosphatase-like"/>
    <property type="match status" value="1"/>
</dbReference>
<evidence type="ECO:0000256" key="9">
    <source>
        <dbReference type="ARBA" id="ARBA00023136"/>
    </source>
</evidence>
<dbReference type="AlphaFoldDB" id="A0A9N9TQI7"/>
<feature type="transmembrane region" description="Helical" evidence="11">
    <location>
        <begin position="551"/>
        <end position="571"/>
    </location>
</feature>
<dbReference type="Proteomes" id="UP001153712">
    <property type="component" value="Chromosome 3"/>
</dbReference>
<evidence type="ECO:0000256" key="7">
    <source>
        <dbReference type="ARBA" id="ARBA00022824"/>
    </source>
</evidence>
<keyword evidence="15" id="KW-1185">Reference proteome</keyword>
<keyword evidence="7" id="KW-0256">Endoplasmic reticulum</keyword>
<reference evidence="14" key="1">
    <citation type="submission" date="2022-01" db="EMBL/GenBank/DDBJ databases">
        <authorList>
            <person name="King R."/>
        </authorList>
    </citation>
    <scope>NUCLEOTIDE SEQUENCE</scope>
</reference>
<dbReference type="PANTHER" id="PTHR23072:SF0">
    <property type="entry name" value="GPI ETHANOLAMINE PHOSPHATE TRANSFERASE 2"/>
    <property type="match status" value="1"/>
</dbReference>
<keyword evidence="6 11" id="KW-0812">Transmembrane</keyword>
<comment type="similarity">
    <text evidence="3">Belongs to the PIGG/PIGN/PIGO family. PIGG subfamily.</text>
</comment>
<evidence type="ECO:0000256" key="10">
    <source>
        <dbReference type="ARBA" id="ARBA00023180"/>
    </source>
</evidence>